<feature type="compositionally biased region" description="Polar residues" evidence="1">
    <location>
        <begin position="173"/>
        <end position="182"/>
    </location>
</feature>
<evidence type="ECO:0000313" key="2">
    <source>
        <dbReference type="EMBL" id="PBK59523.1"/>
    </source>
</evidence>
<feature type="region of interest" description="Disordered" evidence="1">
    <location>
        <begin position="219"/>
        <end position="246"/>
    </location>
</feature>
<keyword evidence="3" id="KW-1185">Reference proteome</keyword>
<evidence type="ECO:0000313" key="3">
    <source>
        <dbReference type="Proteomes" id="UP000218334"/>
    </source>
</evidence>
<feature type="region of interest" description="Disordered" evidence="1">
    <location>
        <begin position="259"/>
        <end position="295"/>
    </location>
</feature>
<accession>A0A2H3B6Q6</accession>
<protein>
    <submittedName>
        <fullName evidence="2">Uncharacterized protein</fullName>
    </submittedName>
</protein>
<organism evidence="2 3">
    <name type="scientific">Armillaria solidipes</name>
    <dbReference type="NCBI Taxonomy" id="1076256"/>
    <lineage>
        <taxon>Eukaryota</taxon>
        <taxon>Fungi</taxon>
        <taxon>Dikarya</taxon>
        <taxon>Basidiomycota</taxon>
        <taxon>Agaricomycotina</taxon>
        <taxon>Agaricomycetes</taxon>
        <taxon>Agaricomycetidae</taxon>
        <taxon>Agaricales</taxon>
        <taxon>Marasmiineae</taxon>
        <taxon>Physalacriaceae</taxon>
        <taxon>Armillaria</taxon>
    </lineage>
</organism>
<dbReference type="EMBL" id="KZ293503">
    <property type="protein sequence ID" value="PBK59523.1"/>
    <property type="molecule type" value="Genomic_DNA"/>
</dbReference>
<feature type="compositionally biased region" description="Basic and acidic residues" evidence="1">
    <location>
        <begin position="264"/>
        <end position="278"/>
    </location>
</feature>
<feature type="region of interest" description="Disordered" evidence="1">
    <location>
        <begin position="160"/>
        <end position="188"/>
    </location>
</feature>
<evidence type="ECO:0000256" key="1">
    <source>
        <dbReference type="SAM" id="MobiDB-lite"/>
    </source>
</evidence>
<dbReference type="AlphaFoldDB" id="A0A2H3B6Q6"/>
<name>A0A2H3B6Q6_9AGAR</name>
<reference evidence="3" key="1">
    <citation type="journal article" date="2017" name="Nat. Ecol. Evol.">
        <title>Genome expansion and lineage-specific genetic innovations in the forest pathogenic fungi Armillaria.</title>
        <authorList>
            <person name="Sipos G."/>
            <person name="Prasanna A.N."/>
            <person name="Walter M.C."/>
            <person name="O'Connor E."/>
            <person name="Balint B."/>
            <person name="Krizsan K."/>
            <person name="Kiss B."/>
            <person name="Hess J."/>
            <person name="Varga T."/>
            <person name="Slot J."/>
            <person name="Riley R."/>
            <person name="Boka B."/>
            <person name="Rigling D."/>
            <person name="Barry K."/>
            <person name="Lee J."/>
            <person name="Mihaltcheva S."/>
            <person name="LaButti K."/>
            <person name="Lipzen A."/>
            <person name="Waldron R."/>
            <person name="Moloney N.M."/>
            <person name="Sperisen C."/>
            <person name="Kredics L."/>
            <person name="Vagvoelgyi C."/>
            <person name="Patrignani A."/>
            <person name="Fitzpatrick D."/>
            <person name="Nagy I."/>
            <person name="Doyle S."/>
            <person name="Anderson J.B."/>
            <person name="Grigoriev I.V."/>
            <person name="Gueldener U."/>
            <person name="Muensterkoetter M."/>
            <person name="Nagy L.G."/>
        </authorList>
    </citation>
    <scope>NUCLEOTIDE SEQUENCE [LARGE SCALE GENOMIC DNA]</scope>
    <source>
        <strain evidence="3">28-4</strain>
    </source>
</reference>
<proteinExistence type="predicted"/>
<dbReference type="Proteomes" id="UP000218334">
    <property type="component" value="Unassembled WGS sequence"/>
</dbReference>
<feature type="compositionally biased region" description="Basic and acidic residues" evidence="1">
    <location>
        <begin position="230"/>
        <end position="240"/>
    </location>
</feature>
<sequence>MPPTLDLPLRGRCLLYNCSCSRFGSRTSFVEHSGQEFQCSQCSHGIHAHVDAQSAVVNQLLSNECFAFVQKTAEMCTCSARLTDHVPILNPYKTINRSLPPNITQTAPAYGNEPEGQPRLGFPMYAGVGVTPVWSSSVTLLLFSVSLVPLPPSLITNAHPSSTSTVDPPPALMTSSSLQSPATPDPSLSIVQSGLARTPESNQQLVRYAERPHSSYRIRPYTRPASEGQRPTDRVRRLGEGRTMPLQTHTPLSTVARISSDDAPDQRRQTDATAERQAHIQLHASRLGRPPHLRTSTSRRVSSFTLWICTLPLQCKHCFEDILTSLPRPLPLGMTYNTCEPRHLCVGKEDVVPSIRILRDLGLAFSLTIQPADNTGSFNVWADLHRAMSDRFGSGNHLSMTVNTDMTFATPASSGWCPQAFYKAQGHTSDRDSVRYLRAVNRNTGDHHLQISNFTLTNVKRWSVRVGPNSALDLDPFHSNCENHWTLFVAPSTSNMHGKLTHLFQRRPDLQLPIADLKREHIHSCYPDTILACLPFFWRNIGRAPNSDLSEHPPFLQCRIATSRPRLGTAGQAYRTLCPRNSYSDDLTDSDDEDEDVPPSPCLLARLMDVDEESIQAQASTSPIDDLTYPASDYDASEVNESEPIRDPRLFRMLPSIQITAGPPPFKLWQGPPNTAQIYDAQRRVQMASSGSLPSDQYLRIEARTPAEAGRAIHMCLVELYKRCFHLDTGMFLDGVADESNFPWLPIIDDIQPPNHWNSLQSYSDLNLRIHSDHAEDTATGLSVNIQVHAALVEFILDSPRYTDSRFGKYKIPAFPSRVYNQSDLAVWHADGAAFSLYAAYTGFPINDLHPAFLLTLLPPPEQDPLKYLGDLTGPILQSLDRRLCDYIRPWFYLAPTDPIGNTLGDPVPQALISLQIQFQAHHIGLGRSRTLQEHVMQTQDLISELVIGSTTFWQTEAFQQMRQGFHQAFNEMLPELTIPRAFTGASCGPLNAVAYVYDCEPRTPTEIFDYIDIGPAPVVPDFPGLRDNFETELFSFLSGDIERSKALLHIMSGSTNLPRWEQSFQLKFEFKVLAIVGSSFVHACTRRADISWDSITDTILSGSHGEITPKAWLEAMFTGAAGYSML</sequence>
<feature type="region of interest" description="Disordered" evidence="1">
    <location>
        <begin position="615"/>
        <end position="642"/>
    </location>
</feature>
<gene>
    <name evidence="2" type="ORF">ARMSODRAFT_1027374</name>
</gene>